<evidence type="ECO:0000256" key="1">
    <source>
        <dbReference type="SAM" id="MobiDB-lite"/>
    </source>
</evidence>
<protein>
    <submittedName>
        <fullName evidence="2">Uncharacterized protein</fullName>
    </submittedName>
</protein>
<accession>A0A9Q3I5Q7</accession>
<keyword evidence="3" id="KW-1185">Reference proteome</keyword>
<dbReference type="Proteomes" id="UP000765509">
    <property type="component" value="Unassembled WGS sequence"/>
</dbReference>
<dbReference type="EMBL" id="AVOT02033460">
    <property type="protein sequence ID" value="MBW0527365.1"/>
    <property type="molecule type" value="Genomic_DNA"/>
</dbReference>
<gene>
    <name evidence="2" type="ORF">O181_067080</name>
</gene>
<dbReference type="AlphaFoldDB" id="A0A9Q3I5Q7"/>
<organism evidence="2 3">
    <name type="scientific">Austropuccinia psidii MF-1</name>
    <dbReference type="NCBI Taxonomy" id="1389203"/>
    <lineage>
        <taxon>Eukaryota</taxon>
        <taxon>Fungi</taxon>
        <taxon>Dikarya</taxon>
        <taxon>Basidiomycota</taxon>
        <taxon>Pucciniomycotina</taxon>
        <taxon>Pucciniomycetes</taxon>
        <taxon>Pucciniales</taxon>
        <taxon>Sphaerophragmiaceae</taxon>
        <taxon>Austropuccinia</taxon>
    </lineage>
</organism>
<reference evidence="2" key="1">
    <citation type="submission" date="2021-03" db="EMBL/GenBank/DDBJ databases">
        <title>Draft genome sequence of rust myrtle Austropuccinia psidii MF-1, a brazilian biotype.</title>
        <authorList>
            <person name="Quecine M.C."/>
            <person name="Pachon D.M.R."/>
            <person name="Bonatelli M.L."/>
            <person name="Correr F.H."/>
            <person name="Franceschini L.M."/>
            <person name="Leite T.F."/>
            <person name="Margarido G.R.A."/>
            <person name="Almeida C.A."/>
            <person name="Ferrarezi J.A."/>
            <person name="Labate C.A."/>
        </authorList>
    </citation>
    <scope>NUCLEOTIDE SEQUENCE</scope>
    <source>
        <strain evidence="2">MF-1</strain>
    </source>
</reference>
<sequence length="93" mass="9899">MEADSSFGRIGELPKGCCPPIGPTPSSDHLIPFFGFPTKPLSFILSLCNKLEYILEEASVSFLGPRASPLEDISLFSSSKTLAEAPTPSAFPP</sequence>
<feature type="region of interest" description="Disordered" evidence="1">
    <location>
        <begin position="1"/>
        <end position="20"/>
    </location>
</feature>
<evidence type="ECO:0000313" key="3">
    <source>
        <dbReference type="Proteomes" id="UP000765509"/>
    </source>
</evidence>
<proteinExistence type="predicted"/>
<evidence type="ECO:0000313" key="2">
    <source>
        <dbReference type="EMBL" id="MBW0527365.1"/>
    </source>
</evidence>
<comment type="caution">
    <text evidence="2">The sequence shown here is derived from an EMBL/GenBank/DDBJ whole genome shotgun (WGS) entry which is preliminary data.</text>
</comment>
<name>A0A9Q3I5Q7_9BASI</name>